<accession>A0A0H5Q2N0</accession>
<sequence>MSQILIDEATLEDYKKTAVKWNPTLMDLPIRAAKDVLGYMHGITGLRGEMQLGEIGADSQFAPFKKTRKGDAKVNIKYRVIKDYLGNAIEEFAPVDYVHLTMGYDDPIVGEAIKGASTTALVLFHIAKARGQHIAQAVLTGVRKDDGDTTQDLCDGLLTIAGKEITDGAISKEEGNYIKLQDAFTFQNACDLLKEEIIFKLNPFMRRENNLLLCDPELVDMYNESYQATHTGLNYNTAYNQPYVEGSHNKVTILGLPEMAGQKRMILTQKDNMWWATYNKSDEMAVDIMRKDHYTLSFAANMWLGTQFRTIDKRRLTIIDLADETPATPEGNS</sequence>
<reference evidence="1" key="2">
    <citation type="submission" date="2015-07" db="EMBL/GenBank/DDBJ databases">
        <title>Plasmids, circular viruses and viroids from rat gut.</title>
        <authorList>
            <person name="Jorgensen T.J."/>
            <person name="Hansen M.A."/>
            <person name="Xu Z."/>
            <person name="Tabak M.A."/>
            <person name="Sorensen S.J."/>
            <person name="Hansen L.H."/>
        </authorList>
    </citation>
    <scope>NUCLEOTIDE SEQUENCE</scope>
    <source>
        <strain evidence="1">RGRH0715</strain>
    </source>
</reference>
<protein>
    <recommendedName>
        <fullName evidence="2">Bacteriophage Mu GpT domain-containing protein</fullName>
    </recommendedName>
</protein>
<dbReference type="EMBL" id="LN853332">
    <property type="protein sequence ID" value="CRY95674.1"/>
    <property type="molecule type" value="Genomic_DNA"/>
</dbReference>
<organism evidence="1">
    <name type="scientific">uncultured prokaryote</name>
    <dbReference type="NCBI Taxonomy" id="198431"/>
    <lineage>
        <taxon>unclassified sequences</taxon>
        <taxon>environmental samples</taxon>
    </lineage>
</organism>
<dbReference type="AlphaFoldDB" id="A0A0H5Q2N0"/>
<name>A0A0H5Q2N0_9ZZZZ</name>
<evidence type="ECO:0000313" key="1">
    <source>
        <dbReference type="EMBL" id="CRY95674.1"/>
    </source>
</evidence>
<evidence type="ECO:0008006" key="2">
    <source>
        <dbReference type="Google" id="ProtNLM"/>
    </source>
</evidence>
<proteinExistence type="predicted"/>
<reference evidence="1" key="1">
    <citation type="submission" date="2015-06" db="EMBL/GenBank/DDBJ databases">
        <authorList>
            <person name="Joergensen T."/>
        </authorList>
    </citation>
    <scope>NUCLEOTIDE SEQUENCE</scope>
    <source>
        <strain evidence="1">RGRH0715</strain>
    </source>
</reference>